<comment type="caution">
    <text evidence="5">The sequence shown here is derived from an EMBL/GenBank/DDBJ whole genome shotgun (WGS) entry which is preliminary data.</text>
</comment>
<dbReference type="Gene3D" id="1.25.40.10">
    <property type="entry name" value="Tetratricopeptide repeat domain"/>
    <property type="match status" value="1"/>
</dbReference>
<organism evidence="5 7">
    <name type="scientific">Spironucleus salmonicida</name>
    <dbReference type="NCBI Taxonomy" id="348837"/>
    <lineage>
        <taxon>Eukaryota</taxon>
        <taxon>Metamonada</taxon>
        <taxon>Diplomonadida</taxon>
        <taxon>Hexamitidae</taxon>
        <taxon>Hexamitinae</taxon>
        <taxon>Spironucleus</taxon>
    </lineage>
</organism>
<gene>
    <name evidence="5" type="ORF">SS50377_24230</name>
    <name evidence="6" type="ORF">SS50377_24245</name>
</gene>
<dbReference type="InterPro" id="IPR036249">
    <property type="entry name" value="Thioredoxin-like_sf"/>
</dbReference>
<dbReference type="InterPro" id="IPR017937">
    <property type="entry name" value="Thioredoxin_CS"/>
</dbReference>
<dbReference type="InterPro" id="IPR019734">
    <property type="entry name" value="TPR_rpt"/>
</dbReference>
<dbReference type="GeneID" id="94298253"/>
<dbReference type="InterPro" id="IPR013766">
    <property type="entry name" value="Thioredoxin_domain"/>
</dbReference>
<dbReference type="EMBL" id="AUWU02000004">
    <property type="protein sequence ID" value="KAH0574291.1"/>
    <property type="molecule type" value="Genomic_DNA"/>
</dbReference>
<dbReference type="CDD" id="cd02966">
    <property type="entry name" value="TlpA_like_family"/>
    <property type="match status" value="1"/>
</dbReference>
<dbReference type="GO" id="GO:0051879">
    <property type="term" value="F:Hsp90 protein binding"/>
    <property type="evidence" value="ECO:0007669"/>
    <property type="project" value="TreeGrafter"/>
</dbReference>
<reference evidence="5" key="1">
    <citation type="journal article" date="2014" name="PLoS Genet.">
        <title>The Genome of Spironucleus salmonicida Highlights a Fish Pathogen Adapted to Fluctuating Environments.</title>
        <authorList>
            <person name="Xu F."/>
            <person name="Jerlstrom-Hultqvist J."/>
            <person name="Einarsson E."/>
            <person name="Astvaldsson A."/>
            <person name="Svard S.G."/>
            <person name="Andersson J.O."/>
        </authorList>
    </citation>
    <scope>NUCLEOTIDE SEQUENCE</scope>
    <source>
        <strain evidence="5">ATCC 50377</strain>
    </source>
</reference>
<dbReference type="OrthoDB" id="2423701at2759"/>
<evidence type="ECO:0000259" key="4">
    <source>
        <dbReference type="PROSITE" id="PS51352"/>
    </source>
</evidence>
<dbReference type="SMART" id="SM00028">
    <property type="entry name" value="TPR"/>
    <property type="match status" value="2"/>
</dbReference>
<evidence type="ECO:0000313" key="7">
    <source>
        <dbReference type="Proteomes" id="UP000018208"/>
    </source>
</evidence>
<dbReference type="InterPro" id="IPR011990">
    <property type="entry name" value="TPR-like_helical_dom_sf"/>
</dbReference>
<feature type="repeat" description="TPR" evidence="3">
    <location>
        <begin position="2"/>
        <end position="35"/>
    </location>
</feature>
<name>A0A9P8RYP6_9EUKA</name>
<proteinExistence type="predicted"/>
<evidence type="ECO:0000256" key="3">
    <source>
        <dbReference type="PROSITE-ProRule" id="PRU00339"/>
    </source>
</evidence>
<protein>
    <submittedName>
        <fullName evidence="5">FixW protein</fullName>
    </submittedName>
</protein>
<dbReference type="PROSITE" id="PS00194">
    <property type="entry name" value="THIOREDOXIN_1"/>
    <property type="match status" value="1"/>
</dbReference>
<dbReference type="RefSeq" id="XP_067765052.1">
    <property type="nucleotide sequence ID" value="XM_067908078.1"/>
</dbReference>
<dbReference type="EMBL" id="AUWU02000004">
    <property type="protein sequence ID" value="KAH0574279.1"/>
    <property type="molecule type" value="Genomic_DNA"/>
</dbReference>
<keyword evidence="1" id="KW-0677">Repeat</keyword>
<evidence type="ECO:0000256" key="2">
    <source>
        <dbReference type="ARBA" id="ARBA00022803"/>
    </source>
</evidence>
<dbReference type="SUPFAM" id="SSF52833">
    <property type="entry name" value="Thioredoxin-like"/>
    <property type="match status" value="1"/>
</dbReference>
<dbReference type="PROSITE" id="PS51352">
    <property type="entry name" value="THIOREDOXIN_2"/>
    <property type="match status" value="1"/>
</dbReference>
<dbReference type="PROSITE" id="PS50005">
    <property type="entry name" value="TPR"/>
    <property type="match status" value="1"/>
</dbReference>
<keyword evidence="7" id="KW-1185">Reference proteome</keyword>
<accession>A0A9P8RYP6</accession>
<dbReference type="Proteomes" id="UP000018208">
    <property type="component" value="Unassembled WGS sequence"/>
</dbReference>
<evidence type="ECO:0000256" key="1">
    <source>
        <dbReference type="ARBA" id="ARBA00022737"/>
    </source>
</evidence>
<dbReference type="SUPFAM" id="SSF48452">
    <property type="entry name" value="TPR-like"/>
    <property type="match status" value="1"/>
</dbReference>
<evidence type="ECO:0000313" key="5">
    <source>
        <dbReference type="EMBL" id="KAH0574279.1"/>
    </source>
</evidence>
<sequence length="247" mass="27524">MSDDLKTQGNEALKQGRIYDSIQLYSEAIQIDPSNHIIFSNRSNAYYQDKNFAFALKDATETITLASKFEKGYIRAYDALVALNRFPEGVKQIKTGLTAIPSGPILTQKYQEFQKFIIPNLTSIQLITNPVPFVKNVPTVIECFATWCGPCKQMIPHLAKFQDTYNNRINLISVSSEPTGKLEGFLKGNPEMKLYNVGFDGSGVVQHIMGLQGVQGIPHCFVYDKDGTQIFSGHPSQLDQFVCSLGI</sequence>
<dbReference type="GO" id="GO:0006950">
    <property type="term" value="P:response to stress"/>
    <property type="evidence" value="ECO:0007669"/>
    <property type="project" value="UniProtKB-ARBA"/>
</dbReference>
<dbReference type="PANTHER" id="PTHR22904">
    <property type="entry name" value="TPR REPEAT CONTAINING PROTEIN"/>
    <property type="match status" value="1"/>
</dbReference>
<dbReference type="Pfam" id="PF00085">
    <property type="entry name" value="Thioredoxin"/>
    <property type="match status" value="1"/>
</dbReference>
<dbReference type="Gene3D" id="3.40.30.10">
    <property type="entry name" value="Glutaredoxin"/>
    <property type="match status" value="1"/>
</dbReference>
<dbReference type="AlphaFoldDB" id="A0A9P8RYP6"/>
<dbReference type="PANTHER" id="PTHR22904:SF523">
    <property type="entry name" value="STRESS-INDUCED-PHOSPHOPROTEIN 1"/>
    <property type="match status" value="1"/>
</dbReference>
<dbReference type="KEGG" id="ssao:94298253"/>
<reference evidence="5" key="2">
    <citation type="submission" date="2020-12" db="EMBL/GenBank/DDBJ databases">
        <title>New Spironucleus salmonicida genome in near-complete chromosomes.</title>
        <authorList>
            <person name="Xu F."/>
            <person name="Kurt Z."/>
            <person name="Jimenez-Gonzalez A."/>
            <person name="Astvaldsson A."/>
            <person name="Andersson J.O."/>
            <person name="Svard S.G."/>
        </authorList>
    </citation>
    <scope>NUCLEOTIDE SEQUENCE</scope>
    <source>
        <strain evidence="5">ATCC 50377</strain>
    </source>
</reference>
<feature type="domain" description="Thioredoxin" evidence="4">
    <location>
        <begin position="86"/>
        <end position="247"/>
    </location>
</feature>
<evidence type="ECO:0000313" key="6">
    <source>
        <dbReference type="EMBL" id="KAH0574291.1"/>
    </source>
</evidence>
<dbReference type="Pfam" id="PF13414">
    <property type="entry name" value="TPR_11"/>
    <property type="match status" value="1"/>
</dbReference>
<keyword evidence="2 3" id="KW-0802">TPR repeat</keyword>